<evidence type="ECO:0008006" key="5">
    <source>
        <dbReference type="Google" id="ProtNLM"/>
    </source>
</evidence>
<organism evidence="3 4">
    <name type="scientific">Blastopirellula marina</name>
    <dbReference type="NCBI Taxonomy" id="124"/>
    <lineage>
        <taxon>Bacteria</taxon>
        <taxon>Pseudomonadati</taxon>
        <taxon>Planctomycetota</taxon>
        <taxon>Planctomycetia</taxon>
        <taxon>Pirellulales</taxon>
        <taxon>Pirellulaceae</taxon>
        <taxon>Blastopirellula</taxon>
    </lineage>
</organism>
<proteinExistence type="predicted"/>
<evidence type="ECO:0000256" key="2">
    <source>
        <dbReference type="SAM" id="SignalP"/>
    </source>
</evidence>
<accession>A0A2S8G1C0</accession>
<dbReference type="OrthoDB" id="10018627at2"/>
<name>A0A2S8G1C0_9BACT</name>
<keyword evidence="1" id="KW-0472">Membrane</keyword>
<feature type="chain" id="PRO_5015400351" description="PEP-CTERM protein-sorting domain-containing protein" evidence="2">
    <location>
        <begin position="24"/>
        <end position="269"/>
    </location>
</feature>
<evidence type="ECO:0000256" key="1">
    <source>
        <dbReference type="SAM" id="Phobius"/>
    </source>
</evidence>
<gene>
    <name evidence="3" type="ORF">C5Y98_08225</name>
</gene>
<keyword evidence="2" id="KW-0732">Signal</keyword>
<reference evidence="3 4" key="1">
    <citation type="submission" date="2018-02" db="EMBL/GenBank/DDBJ databases">
        <title>Comparative genomes isolates from brazilian mangrove.</title>
        <authorList>
            <person name="Araujo J.E."/>
            <person name="Taketani R.G."/>
            <person name="Silva M.C.P."/>
            <person name="Loureco M.V."/>
            <person name="Andreote F.D."/>
        </authorList>
    </citation>
    <scope>NUCLEOTIDE SEQUENCE [LARGE SCALE GENOMIC DNA]</scope>
    <source>
        <strain evidence="3 4">NAP PRIS-MGV</strain>
    </source>
</reference>
<protein>
    <recommendedName>
        <fullName evidence="5">PEP-CTERM protein-sorting domain-containing protein</fullName>
    </recommendedName>
</protein>
<evidence type="ECO:0000313" key="3">
    <source>
        <dbReference type="EMBL" id="PQO38061.1"/>
    </source>
</evidence>
<feature type="transmembrane region" description="Helical" evidence="1">
    <location>
        <begin position="241"/>
        <end position="261"/>
    </location>
</feature>
<dbReference type="AlphaFoldDB" id="A0A2S8G1C0"/>
<sequence>MKRLLTMCAALAVMGVASVSAQADFLSPEYTGNAYFSNGSTQAVVSAAVFENTYPTEFTSLYGTEAGTASFGSPNGGLDEATYIYMFQVVAVSPTSFIGALEVQIPALSAVKSVGYLPGYVLTNNGLLVGTDVDGLGTVDTGTNAFQTTGASVGITDDTNAASLDYAGYTIDSGPMGEHVVFTLGNSDSPPQSGSGLLAGQYSPVLFFTSNIAPTYGMAYAGTANGGQGDSIGITTTPTPVPAGLALLFTGLPGVLGLCFWRRKQEVAA</sequence>
<comment type="caution">
    <text evidence="3">The sequence shown here is derived from an EMBL/GenBank/DDBJ whole genome shotgun (WGS) entry which is preliminary data.</text>
</comment>
<feature type="signal peptide" evidence="2">
    <location>
        <begin position="1"/>
        <end position="23"/>
    </location>
</feature>
<dbReference type="EMBL" id="PUIB01000011">
    <property type="protein sequence ID" value="PQO38061.1"/>
    <property type="molecule type" value="Genomic_DNA"/>
</dbReference>
<dbReference type="Proteomes" id="UP000239388">
    <property type="component" value="Unassembled WGS sequence"/>
</dbReference>
<keyword evidence="1" id="KW-0812">Transmembrane</keyword>
<dbReference type="RefSeq" id="WP_105353163.1">
    <property type="nucleotide sequence ID" value="NZ_PUIB01000011.1"/>
</dbReference>
<keyword evidence="1" id="KW-1133">Transmembrane helix</keyword>
<evidence type="ECO:0000313" key="4">
    <source>
        <dbReference type="Proteomes" id="UP000239388"/>
    </source>
</evidence>